<evidence type="ECO:0000256" key="1">
    <source>
        <dbReference type="SAM" id="MobiDB-lite"/>
    </source>
</evidence>
<organism evidence="2 3">
    <name type="scientific">Hymenoscyphus albidus</name>
    <dbReference type="NCBI Taxonomy" id="595503"/>
    <lineage>
        <taxon>Eukaryota</taxon>
        <taxon>Fungi</taxon>
        <taxon>Dikarya</taxon>
        <taxon>Ascomycota</taxon>
        <taxon>Pezizomycotina</taxon>
        <taxon>Leotiomycetes</taxon>
        <taxon>Helotiales</taxon>
        <taxon>Helotiaceae</taxon>
        <taxon>Hymenoscyphus</taxon>
    </lineage>
</organism>
<reference evidence="2" key="1">
    <citation type="submission" date="2021-07" db="EMBL/GenBank/DDBJ databases">
        <authorList>
            <person name="Durling M."/>
        </authorList>
    </citation>
    <scope>NUCLEOTIDE SEQUENCE</scope>
</reference>
<sequence>MPSPETERDCQLIGSPDASPIGKAQHPVLQLELWCGYPISPAQHALHISSFGKTLLYESVQLVEPWHLPLDNISPEDIILAEKHVSCTRRLQQVEQ</sequence>
<gene>
    <name evidence="2" type="ORF">HYALB_00008549</name>
</gene>
<dbReference type="AlphaFoldDB" id="A0A9N9LEQ5"/>
<comment type="caution">
    <text evidence="2">The sequence shown here is derived from an EMBL/GenBank/DDBJ whole genome shotgun (WGS) entry which is preliminary data.</text>
</comment>
<name>A0A9N9LEQ5_9HELO</name>
<accession>A0A9N9LEQ5</accession>
<feature type="compositionally biased region" description="Basic and acidic residues" evidence="1">
    <location>
        <begin position="1"/>
        <end position="10"/>
    </location>
</feature>
<dbReference type="Proteomes" id="UP000701801">
    <property type="component" value="Unassembled WGS sequence"/>
</dbReference>
<feature type="region of interest" description="Disordered" evidence="1">
    <location>
        <begin position="1"/>
        <end position="21"/>
    </location>
</feature>
<dbReference type="EMBL" id="CAJVRM010000087">
    <property type="protein sequence ID" value="CAG8974000.1"/>
    <property type="molecule type" value="Genomic_DNA"/>
</dbReference>
<protein>
    <submittedName>
        <fullName evidence="2">Uncharacterized protein</fullName>
    </submittedName>
</protein>
<proteinExistence type="predicted"/>
<keyword evidence="3" id="KW-1185">Reference proteome</keyword>
<evidence type="ECO:0000313" key="3">
    <source>
        <dbReference type="Proteomes" id="UP000701801"/>
    </source>
</evidence>
<evidence type="ECO:0000313" key="2">
    <source>
        <dbReference type="EMBL" id="CAG8974000.1"/>
    </source>
</evidence>